<dbReference type="InterPro" id="IPR038610">
    <property type="entry name" value="FliK-like_C_sf"/>
</dbReference>
<evidence type="ECO:0000313" key="2">
    <source>
        <dbReference type="EMBL" id="QNS01822.1"/>
    </source>
</evidence>
<name>A0A7H1AZB7_9GAMM</name>
<proteinExistence type="predicted"/>
<organism evidence="2 3">
    <name type="scientific">Buchnera aphidicola</name>
    <name type="common">Pentalonia nigronervosa</name>
    <dbReference type="NCBI Taxonomy" id="1309793"/>
    <lineage>
        <taxon>Bacteria</taxon>
        <taxon>Pseudomonadati</taxon>
        <taxon>Pseudomonadota</taxon>
        <taxon>Gammaproteobacteria</taxon>
        <taxon>Enterobacterales</taxon>
        <taxon>Erwiniaceae</taxon>
        <taxon>Buchnera</taxon>
    </lineage>
</organism>
<keyword evidence="2" id="KW-0966">Cell projection</keyword>
<reference evidence="2 3" key="1">
    <citation type="submission" date="2020-09" db="EMBL/GenBank/DDBJ databases">
        <title>Genome sequence of the banana aphid, Pentalonia nigronervosa Coquerel (Hemiptera: Aphididae) and its symbionts.</title>
        <authorList>
            <person name="Mathers T.C."/>
            <person name="Mugford S.T."/>
            <person name="Hogenhout S.A."/>
            <person name="Tripathi L."/>
        </authorList>
    </citation>
    <scope>NUCLEOTIDE SEQUENCE [LARGE SCALE GENOMIC DNA]</scope>
    <source>
        <strain evidence="2">Ba4</strain>
    </source>
</reference>
<dbReference type="InterPro" id="IPR052563">
    <property type="entry name" value="FliK"/>
</dbReference>
<dbReference type="PANTHER" id="PTHR37533">
    <property type="entry name" value="FLAGELLAR HOOK-LENGTH CONTROL PROTEIN"/>
    <property type="match status" value="1"/>
</dbReference>
<dbReference type="Pfam" id="PF02120">
    <property type="entry name" value="Flg_hook"/>
    <property type="match status" value="1"/>
</dbReference>
<dbReference type="PANTHER" id="PTHR37533:SF2">
    <property type="entry name" value="FLAGELLAR HOOK-LENGTH CONTROL PROTEIN"/>
    <property type="match status" value="1"/>
</dbReference>
<keyword evidence="2" id="KW-0282">Flagellum</keyword>
<dbReference type="CDD" id="cd17470">
    <property type="entry name" value="T3SS_Flik_C"/>
    <property type="match status" value="1"/>
</dbReference>
<dbReference type="Proteomes" id="UP000516346">
    <property type="component" value="Chromosome"/>
</dbReference>
<dbReference type="Gene3D" id="3.30.750.140">
    <property type="match status" value="1"/>
</dbReference>
<dbReference type="EMBL" id="CP061275">
    <property type="protein sequence ID" value="QNS01822.1"/>
    <property type="molecule type" value="Genomic_DNA"/>
</dbReference>
<dbReference type="AlphaFoldDB" id="A0A7H1AZB7"/>
<keyword evidence="2" id="KW-0969">Cilium</keyword>
<accession>A0A7H1AZB7</accession>
<protein>
    <submittedName>
        <fullName evidence="2">Flagellar hook-length control protein FliK</fullName>
    </submittedName>
</protein>
<evidence type="ECO:0000259" key="1">
    <source>
        <dbReference type="Pfam" id="PF02120"/>
    </source>
</evidence>
<evidence type="ECO:0000313" key="3">
    <source>
        <dbReference type="Proteomes" id="UP000516346"/>
    </source>
</evidence>
<feature type="domain" description="Flagellar hook-length control protein-like C-terminal" evidence="1">
    <location>
        <begin position="107"/>
        <end position="177"/>
    </location>
</feature>
<dbReference type="InterPro" id="IPR021136">
    <property type="entry name" value="Flagellar_hook_control-like_C"/>
</dbReference>
<sequence length="224" mass="26360">MYRNSKIAYKNHQLKKKVLNLSNKNNFKNGNINDNLNCVNNVQSNKSSSLVNKQQNICHNLINTTNTLREKNKKYVVISNKSTLFLDNTHNLFEWKKVINQTILFLISKKIHQAEIHLKPECTGLIHIQIQMQHNQAILNLSSDHDKIKNFLNNSVDFLKTSLKKRGIQLKKVNIYSTMFFKNNQSKNHYFHNTIVNNDKFNTDMLLKKKHRILKQDRAVDLYI</sequence>
<gene>
    <name evidence="2" type="ORF">ICW73_02510</name>
</gene>